<comment type="subcellular location">
    <subcellularLocation>
        <location evidence="1">Nucleus</location>
    </subcellularLocation>
</comment>
<proteinExistence type="predicted"/>
<feature type="compositionally biased region" description="Basic and acidic residues" evidence="6">
    <location>
        <begin position="35"/>
        <end position="44"/>
    </location>
</feature>
<evidence type="ECO:0000256" key="2">
    <source>
        <dbReference type="ARBA" id="ARBA00022723"/>
    </source>
</evidence>
<reference evidence="8" key="1">
    <citation type="submission" date="2020-11" db="EMBL/GenBank/DDBJ databases">
        <authorList>
            <person name="Tran Van P."/>
        </authorList>
    </citation>
    <scope>NUCLEOTIDE SEQUENCE</scope>
</reference>
<dbReference type="PANTHER" id="PTHR15439:SF0">
    <property type="entry name" value="CELL DIVISION CYCLE AND APOPTOSIS REGULATOR PROTEIN 1-RELATED"/>
    <property type="match status" value="1"/>
</dbReference>
<feature type="domain" description="DWNN" evidence="7">
    <location>
        <begin position="1"/>
        <end position="28"/>
    </location>
</feature>
<dbReference type="OrthoDB" id="106784at2759"/>
<dbReference type="EMBL" id="CAJPVJ010028570">
    <property type="protein sequence ID" value="CAG2179757.1"/>
    <property type="molecule type" value="Genomic_DNA"/>
</dbReference>
<keyword evidence="3" id="KW-0863">Zinc-finger</keyword>
<dbReference type="PANTHER" id="PTHR15439">
    <property type="entry name" value="RETINOBLASTOMA-BINDING PROTEIN 6"/>
    <property type="match status" value="1"/>
</dbReference>
<evidence type="ECO:0000259" key="7">
    <source>
        <dbReference type="PROSITE" id="PS51282"/>
    </source>
</evidence>
<feature type="region of interest" description="Disordered" evidence="6">
    <location>
        <begin position="33"/>
        <end position="53"/>
    </location>
</feature>
<dbReference type="InterPro" id="IPR013083">
    <property type="entry name" value="Znf_RING/FYVE/PHD"/>
</dbReference>
<evidence type="ECO:0000313" key="8">
    <source>
        <dbReference type="EMBL" id="CAD7662621.1"/>
    </source>
</evidence>
<dbReference type="EMBL" id="OC943395">
    <property type="protein sequence ID" value="CAD7662621.1"/>
    <property type="molecule type" value="Genomic_DNA"/>
</dbReference>
<organism evidence="8">
    <name type="scientific">Oppiella nova</name>
    <dbReference type="NCBI Taxonomy" id="334625"/>
    <lineage>
        <taxon>Eukaryota</taxon>
        <taxon>Metazoa</taxon>
        <taxon>Ecdysozoa</taxon>
        <taxon>Arthropoda</taxon>
        <taxon>Chelicerata</taxon>
        <taxon>Arachnida</taxon>
        <taxon>Acari</taxon>
        <taxon>Acariformes</taxon>
        <taxon>Sarcoptiformes</taxon>
        <taxon>Oribatida</taxon>
        <taxon>Brachypylina</taxon>
        <taxon>Oppioidea</taxon>
        <taxon>Oppiidae</taxon>
        <taxon>Oppiella</taxon>
    </lineage>
</organism>
<feature type="non-terminal residue" evidence="8">
    <location>
        <position position="1"/>
    </location>
</feature>
<keyword evidence="5" id="KW-0539">Nucleus</keyword>
<keyword evidence="4" id="KW-0862">Zinc</keyword>
<dbReference type="GO" id="GO:0061630">
    <property type="term" value="F:ubiquitin protein ligase activity"/>
    <property type="evidence" value="ECO:0007669"/>
    <property type="project" value="InterPro"/>
</dbReference>
<dbReference type="Proteomes" id="UP000728032">
    <property type="component" value="Unassembled WGS sequence"/>
</dbReference>
<dbReference type="InterPro" id="IPR033489">
    <property type="entry name" value="RBBP6"/>
</dbReference>
<evidence type="ECO:0000256" key="6">
    <source>
        <dbReference type="SAM" id="MobiDB-lite"/>
    </source>
</evidence>
<keyword evidence="2" id="KW-0479">Metal-binding</keyword>
<accession>A0A7R9MMI3</accession>
<protein>
    <recommendedName>
        <fullName evidence="7">DWNN domain-containing protein</fullName>
    </recommendedName>
</protein>
<evidence type="ECO:0000313" key="9">
    <source>
        <dbReference type="Proteomes" id="UP000728032"/>
    </source>
</evidence>
<evidence type="ECO:0000256" key="5">
    <source>
        <dbReference type="ARBA" id="ARBA00023242"/>
    </source>
</evidence>
<evidence type="ECO:0000256" key="1">
    <source>
        <dbReference type="ARBA" id="ARBA00004123"/>
    </source>
</evidence>
<sequence>VVLWREIVYDSDTTLIPKNTSVEVARVPVTGNHKKSWDRLDNHNTKGSSNISTSYSTEDEKIKAMMSQSTQELMLSEALTDVKRSTGIPRSFMIPANADQKGALLTASGDYAVPIIDHQAYKEVKKEKPPFMPIVESEASESTQEIPEDLKCTLCQDVLLDAVLTPCCVSETLCWRATVTSARPVMK</sequence>
<dbReference type="GO" id="GO:0005634">
    <property type="term" value="C:nucleus"/>
    <property type="evidence" value="ECO:0007669"/>
    <property type="project" value="UniProtKB-SubCell"/>
</dbReference>
<dbReference type="Gene3D" id="3.30.40.10">
    <property type="entry name" value="Zinc/RING finger domain, C3HC4 (zinc finger)"/>
    <property type="match status" value="1"/>
</dbReference>
<dbReference type="InterPro" id="IPR014891">
    <property type="entry name" value="DWNN_domain"/>
</dbReference>
<evidence type="ECO:0000256" key="3">
    <source>
        <dbReference type="ARBA" id="ARBA00022771"/>
    </source>
</evidence>
<evidence type="ECO:0000256" key="4">
    <source>
        <dbReference type="ARBA" id="ARBA00022833"/>
    </source>
</evidence>
<dbReference type="GO" id="GO:0016567">
    <property type="term" value="P:protein ubiquitination"/>
    <property type="evidence" value="ECO:0007669"/>
    <property type="project" value="InterPro"/>
</dbReference>
<gene>
    <name evidence="8" type="ORF">ONB1V03_LOCUS19181</name>
</gene>
<keyword evidence="9" id="KW-1185">Reference proteome</keyword>
<dbReference type="AlphaFoldDB" id="A0A7R9MMI3"/>
<dbReference type="GO" id="GO:0006397">
    <property type="term" value="P:mRNA processing"/>
    <property type="evidence" value="ECO:0007669"/>
    <property type="project" value="InterPro"/>
</dbReference>
<name>A0A7R9MMI3_9ACAR</name>
<dbReference type="GO" id="GO:0006511">
    <property type="term" value="P:ubiquitin-dependent protein catabolic process"/>
    <property type="evidence" value="ECO:0007669"/>
    <property type="project" value="TreeGrafter"/>
</dbReference>
<dbReference type="SUPFAM" id="SSF57850">
    <property type="entry name" value="RING/U-box"/>
    <property type="match status" value="1"/>
</dbReference>
<dbReference type="GO" id="GO:0008270">
    <property type="term" value="F:zinc ion binding"/>
    <property type="evidence" value="ECO:0007669"/>
    <property type="project" value="UniProtKB-KW"/>
</dbReference>
<dbReference type="PROSITE" id="PS51282">
    <property type="entry name" value="DWNN"/>
    <property type="match status" value="1"/>
</dbReference>